<dbReference type="AlphaFoldDB" id="A0A517ZAR8"/>
<sequence>MSHLHQANMYQPSPEITRRSFAAASGFGIGSLALRSLLAGDASTAGPGDTPLPHHPPTARSVIVLFMAGGPSQVDTFDPKPELAKLAGKDVPDSIARNVPKIKRAGLKNLLASPWKFIPRGESGIPISTLLPETARHADDLCVIRSMTHRNPVHGPGECVALTGTGAGDRPSVGAWSIYGLGSESRELPAFITMNLMTEGMQHPQAAGWGPGFLPSRYQGTVVEPVRGIDDVDMPAGVSNERRQRELEVIRQLNRRYLDSVEHHSELEARIRSYEMAFRMQTAAPELFDTGQESKQTQQLYGLDADATKTVGRACLLARRMVERGVRFIQIRVGGWDAHGNIRGNHTNMAGRTDKPIAGLIADLKRRGLLDSTLLVWGGEFGRTPTMEGRAKGRDHSPAAYAVWLAGGGVRGGQIIGETDPIGYTVTARPVKPVELHATMLHALGINSDRLVYDHHGLQETPVGVTGGRPVLEAFA</sequence>
<dbReference type="PANTHER" id="PTHR43737:SF1">
    <property type="entry name" value="DUF1501 DOMAIN-CONTAINING PROTEIN"/>
    <property type="match status" value="1"/>
</dbReference>
<dbReference type="InterPro" id="IPR010869">
    <property type="entry name" value="DUF1501"/>
</dbReference>
<dbReference type="OrthoDB" id="127333at2"/>
<proteinExistence type="predicted"/>
<evidence type="ECO:0008006" key="3">
    <source>
        <dbReference type="Google" id="ProtNLM"/>
    </source>
</evidence>
<keyword evidence="2" id="KW-1185">Reference proteome</keyword>
<dbReference type="PANTHER" id="PTHR43737">
    <property type="entry name" value="BLL7424 PROTEIN"/>
    <property type="match status" value="1"/>
</dbReference>
<accession>A0A517ZAR8</accession>
<reference evidence="1 2" key="1">
    <citation type="submission" date="2019-02" db="EMBL/GenBank/DDBJ databases">
        <title>Deep-cultivation of Planctomycetes and their phenomic and genomic characterization uncovers novel biology.</title>
        <authorList>
            <person name="Wiegand S."/>
            <person name="Jogler M."/>
            <person name="Boedeker C."/>
            <person name="Pinto D."/>
            <person name="Vollmers J."/>
            <person name="Rivas-Marin E."/>
            <person name="Kohn T."/>
            <person name="Peeters S.H."/>
            <person name="Heuer A."/>
            <person name="Rast P."/>
            <person name="Oberbeckmann S."/>
            <person name="Bunk B."/>
            <person name="Jeske O."/>
            <person name="Meyerdierks A."/>
            <person name="Storesund J.E."/>
            <person name="Kallscheuer N."/>
            <person name="Luecker S."/>
            <person name="Lage O.M."/>
            <person name="Pohl T."/>
            <person name="Merkel B.J."/>
            <person name="Hornburger P."/>
            <person name="Mueller R.-W."/>
            <person name="Bruemmer F."/>
            <person name="Labrenz M."/>
            <person name="Spormann A.M."/>
            <person name="Op den Camp H."/>
            <person name="Overmann J."/>
            <person name="Amann R."/>
            <person name="Jetten M.S.M."/>
            <person name="Mascher T."/>
            <person name="Medema M.H."/>
            <person name="Devos D.P."/>
            <person name="Kaster A.-K."/>
            <person name="Ovreas L."/>
            <person name="Rohde M."/>
            <person name="Galperin M.Y."/>
            <person name="Jogler C."/>
        </authorList>
    </citation>
    <scope>NUCLEOTIDE SEQUENCE [LARGE SCALE GENOMIC DNA]</scope>
    <source>
        <strain evidence="1 2">Mal4</strain>
    </source>
</reference>
<dbReference type="InterPro" id="IPR017850">
    <property type="entry name" value="Alkaline_phosphatase_core_sf"/>
</dbReference>
<dbReference type="KEGG" id="mri:Mal4_39510"/>
<evidence type="ECO:0000313" key="2">
    <source>
        <dbReference type="Proteomes" id="UP000320496"/>
    </source>
</evidence>
<evidence type="ECO:0000313" key="1">
    <source>
        <dbReference type="EMBL" id="QDU39605.1"/>
    </source>
</evidence>
<name>A0A517ZAR8_9PLAN</name>
<dbReference type="EMBL" id="CP036275">
    <property type="protein sequence ID" value="QDU39605.1"/>
    <property type="molecule type" value="Genomic_DNA"/>
</dbReference>
<organism evidence="1 2">
    <name type="scientific">Maioricimonas rarisocia</name>
    <dbReference type="NCBI Taxonomy" id="2528026"/>
    <lineage>
        <taxon>Bacteria</taxon>
        <taxon>Pseudomonadati</taxon>
        <taxon>Planctomycetota</taxon>
        <taxon>Planctomycetia</taxon>
        <taxon>Planctomycetales</taxon>
        <taxon>Planctomycetaceae</taxon>
        <taxon>Maioricimonas</taxon>
    </lineage>
</organism>
<dbReference type="SUPFAM" id="SSF53649">
    <property type="entry name" value="Alkaline phosphatase-like"/>
    <property type="match status" value="1"/>
</dbReference>
<dbReference type="Pfam" id="PF07394">
    <property type="entry name" value="DUF1501"/>
    <property type="match status" value="1"/>
</dbReference>
<dbReference type="Proteomes" id="UP000320496">
    <property type="component" value="Chromosome"/>
</dbReference>
<gene>
    <name evidence="1" type="ORF">Mal4_39510</name>
</gene>
<protein>
    <recommendedName>
        <fullName evidence="3">Sulfatase</fullName>
    </recommendedName>
</protein>